<evidence type="ECO:0000256" key="3">
    <source>
        <dbReference type="ARBA" id="ARBA00023163"/>
    </source>
</evidence>
<keyword evidence="3" id="KW-0804">Transcription</keyword>
<dbReference type="SUPFAM" id="SSF51306">
    <property type="entry name" value="LexA/Signal peptidase"/>
    <property type="match status" value="1"/>
</dbReference>
<dbReference type="Gene3D" id="2.10.109.10">
    <property type="entry name" value="Umud Fragment, subunit A"/>
    <property type="match status" value="1"/>
</dbReference>
<dbReference type="CDD" id="cd06529">
    <property type="entry name" value="S24_LexA-like"/>
    <property type="match status" value="1"/>
</dbReference>
<evidence type="ECO:0000313" key="6">
    <source>
        <dbReference type="Proteomes" id="UP001526337"/>
    </source>
</evidence>
<evidence type="ECO:0000259" key="4">
    <source>
        <dbReference type="Pfam" id="PF00717"/>
    </source>
</evidence>
<keyword evidence="2" id="KW-0238">DNA-binding</keyword>
<dbReference type="InterPro" id="IPR001387">
    <property type="entry name" value="Cro/C1-type_HTH"/>
</dbReference>
<name>A0ABT3K4T4_9PROT</name>
<sequence>MSFKKNLRIAMDAAGIGPAELGRQLGITSQAVSQWLSPDGGYPKGKRMDALKAILGDLDGPTDEKPKDDEAPMISPAGRCLNAVIIPEINVTASAGPGMLPPDFGNERNQSVVAEWQIPAEFLGKHLSAIDSLKVISVIGDSMAPEYAHGEKVLVDLGQRVPSPPGTFVLWDGYGFVLKRLEILVGSDKPCVRISSVNPEYADYERPLEDVAVNGRVVGKWVWK</sequence>
<dbReference type="PANTHER" id="PTHR40661">
    <property type="match status" value="1"/>
</dbReference>
<organism evidence="5 6">
    <name type="scientific">Gluconacetobacter entanii</name>
    <dbReference type="NCBI Taxonomy" id="108528"/>
    <lineage>
        <taxon>Bacteria</taxon>
        <taxon>Pseudomonadati</taxon>
        <taxon>Pseudomonadota</taxon>
        <taxon>Alphaproteobacteria</taxon>
        <taxon>Acetobacterales</taxon>
        <taxon>Acetobacteraceae</taxon>
        <taxon>Gluconacetobacter</taxon>
    </lineage>
</organism>
<keyword evidence="1" id="KW-0805">Transcription regulation</keyword>
<gene>
    <name evidence="5" type="ORF">NO263_07540</name>
</gene>
<dbReference type="InterPro" id="IPR015927">
    <property type="entry name" value="Peptidase_S24_S26A/B/C"/>
</dbReference>
<dbReference type="RefSeq" id="WP_171790015.1">
    <property type="nucleotide sequence ID" value="NZ_JABJWD010000020.1"/>
</dbReference>
<evidence type="ECO:0000256" key="2">
    <source>
        <dbReference type="ARBA" id="ARBA00023125"/>
    </source>
</evidence>
<evidence type="ECO:0000313" key="5">
    <source>
        <dbReference type="EMBL" id="MCW4590429.1"/>
    </source>
</evidence>
<dbReference type="CDD" id="cd00093">
    <property type="entry name" value="HTH_XRE"/>
    <property type="match status" value="1"/>
</dbReference>
<dbReference type="PANTHER" id="PTHR40661:SF3">
    <property type="entry name" value="FELS-1 PROPHAGE TRANSCRIPTIONAL REGULATOR"/>
    <property type="match status" value="1"/>
</dbReference>
<reference evidence="5 6" key="1">
    <citation type="submission" date="2022-07" db="EMBL/GenBank/DDBJ databases">
        <title>Genome stability of Gluconacetobacter entanii AV429.</title>
        <authorList>
            <person name="Trcek J."/>
            <person name="Cepec E."/>
        </authorList>
    </citation>
    <scope>NUCLEOTIDE SEQUENCE [LARGE SCALE GENOMIC DNA]</scope>
    <source>
        <strain evidence="5 6">AV429_2022</strain>
    </source>
</reference>
<dbReference type="InterPro" id="IPR036286">
    <property type="entry name" value="LexA/Signal_pep-like_sf"/>
</dbReference>
<dbReference type="Proteomes" id="UP001526337">
    <property type="component" value="Unassembled WGS sequence"/>
</dbReference>
<proteinExistence type="predicted"/>
<evidence type="ECO:0000256" key="1">
    <source>
        <dbReference type="ARBA" id="ARBA00023015"/>
    </source>
</evidence>
<accession>A0ABT3K4T4</accession>
<dbReference type="InterPro" id="IPR039418">
    <property type="entry name" value="LexA-like"/>
</dbReference>
<dbReference type="Pfam" id="PF00717">
    <property type="entry name" value="Peptidase_S24"/>
    <property type="match status" value="1"/>
</dbReference>
<feature type="domain" description="Peptidase S24/S26A/S26B/S26C" evidence="4">
    <location>
        <begin position="117"/>
        <end position="218"/>
    </location>
</feature>
<protein>
    <recommendedName>
        <fullName evidence="4">Peptidase S24/S26A/S26B/S26C domain-containing protein</fullName>
    </recommendedName>
</protein>
<comment type="caution">
    <text evidence="5">The sequence shown here is derived from an EMBL/GenBank/DDBJ whole genome shotgun (WGS) entry which is preliminary data.</text>
</comment>
<dbReference type="EMBL" id="JANGSQ010000099">
    <property type="protein sequence ID" value="MCW4590429.1"/>
    <property type="molecule type" value="Genomic_DNA"/>
</dbReference>
<keyword evidence="6" id="KW-1185">Reference proteome</keyword>